<evidence type="ECO:0000313" key="4">
    <source>
        <dbReference type="Proteomes" id="UP000255103"/>
    </source>
</evidence>
<evidence type="ECO:0000256" key="1">
    <source>
        <dbReference type="SAM" id="Phobius"/>
    </source>
</evidence>
<dbReference type="EMBL" id="UGHX01000001">
    <property type="protein sequence ID" value="STP11438.1"/>
    <property type="molecule type" value="Genomic_DNA"/>
</dbReference>
<protein>
    <submittedName>
        <fullName evidence="3">Integral membrane protein</fullName>
    </submittedName>
</protein>
<gene>
    <name evidence="3" type="primary">yggT</name>
    <name evidence="3" type="ORF">NCTC12219_01330</name>
    <name evidence="2" type="ORF">NCTC12221_00433</name>
</gene>
<dbReference type="Proteomes" id="UP000255103">
    <property type="component" value="Unassembled WGS sequence"/>
</dbReference>
<reference evidence="4 5" key="1">
    <citation type="submission" date="2018-06" db="EMBL/GenBank/DDBJ databases">
        <authorList>
            <consortium name="Pathogen Informatics"/>
            <person name="Doyle S."/>
        </authorList>
    </citation>
    <scope>NUCLEOTIDE SEQUENCE [LARGE SCALE GENOMIC DNA]</scope>
    <source>
        <strain evidence="3 4">NCTC12219</strain>
        <strain evidence="2 5">NCTC12221</strain>
    </source>
</reference>
<evidence type="ECO:0000313" key="2">
    <source>
        <dbReference type="EMBL" id="STP09006.1"/>
    </source>
</evidence>
<dbReference type="RefSeq" id="WP_115025788.1">
    <property type="nucleotide sequence ID" value="NZ_AP025196.1"/>
</dbReference>
<evidence type="ECO:0000313" key="5">
    <source>
        <dbReference type="Proteomes" id="UP000255335"/>
    </source>
</evidence>
<name>A0A377JU17_9HELI</name>
<proteinExistence type="predicted"/>
<keyword evidence="1" id="KW-1133">Transmembrane helix</keyword>
<dbReference type="Proteomes" id="UP000255335">
    <property type="component" value="Unassembled WGS sequence"/>
</dbReference>
<keyword evidence="1" id="KW-0472">Membrane</keyword>
<dbReference type="GO" id="GO:0016020">
    <property type="term" value="C:membrane"/>
    <property type="evidence" value="ECO:0007669"/>
    <property type="project" value="InterPro"/>
</dbReference>
<organism evidence="3 4">
    <name type="scientific">Helicobacter cinaedi</name>
    <dbReference type="NCBI Taxonomy" id="213"/>
    <lineage>
        <taxon>Bacteria</taxon>
        <taxon>Pseudomonadati</taxon>
        <taxon>Campylobacterota</taxon>
        <taxon>Epsilonproteobacteria</taxon>
        <taxon>Campylobacterales</taxon>
        <taxon>Helicobacteraceae</taxon>
        <taxon>Helicobacter</taxon>
    </lineage>
</organism>
<dbReference type="Pfam" id="PF02325">
    <property type="entry name" value="CCB3_YggT"/>
    <property type="match status" value="1"/>
</dbReference>
<keyword evidence="1" id="KW-0812">Transmembrane</keyword>
<dbReference type="AlphaFoldDB" id="A0A377JU17"/>
<feature type="transmembrane region" description="Helical" evidence="1">
    <location>
        <begin position="7"/>
        <end position="31"/>
    </location>
</feature>
<feature type="transmembrane region" description="Helical" evidence="1">
    <location>
        <begin position="70"/>
        <end position="94"/>
    </location>
</feature>
<dbReference type="InterPro" id="IPR003425">
    <property type="entry name" value="CCB3/YggT"/>
</dbReference>
<sequence>MVVGTLLNAVAMILSMLINLYVWVIVIAALVSWVRPDPYNPIVQVLNRLTQPLYARLRSIIPTAINGIDFAPLIVAVLLKFIDLSLVQILLNYAKTLQI</sequence>
<accession>A0A377JU17</accession>
<evidence type="ECO:0000313" key="3">
    <source>
        <dbReference type="EMBL" id="STP11438.1"/>
    </source>
</evidence>
<dbReference type="EMBL" id="UGHZ01000001">
    <property type="protein sequence ID" value="STP09006.1"/>
    <property type="molecule type" value="Genomic_DNA"/>
</dbReference>